<dbReference type="PANTHER" id="PTHR33861:SF5">
    <property type="entry name" value="GAMMA-TUBULIN COMPLEX COMPONENT"/>
    <property type="match status" value="1"/>
</dbReference>
<evidence type="ECO:0000313" key="2">
    <source>
        <dbReference type="EMBL" id="CAI9719939.1"/>
    </source>
</evidence>
<dbReference type="AlphaFoldDB" id="A0AA36AQQ5"/>
<reference evidence="2" key="1">
    <citation type="submission" date="2023-08" db="EMBL/GenBank/DDBJ databases">
        <authorList>
            <person name="Alioto T."/>
            <person name="Alioto T."/>
            <person name="Gomez Garrido J."/>
        </authorList>
    </citation>
    <scope>NUCLEOTIDE SEQUENCE</scope>
</reference>
<evidence type="ECO:0000256" key="1">
    <source>
        <dbReference type="SAM" id="MobiDB-lite"/>
    </source>
</evidence>
<proteinExistence type="predicted"/>
<dbReference type="GO" id="GO:0007144">
    <property type="term" value="P:female meiosis I"/>
    <property type="evidence" value="ECO:0007669"/>
    <property type="project" value="TreeGrafter"/>
</dbReference>
<gene>
    <name evidence="2" type="ORF">OCTVUL_1B013546</name>
</gene>
<protein>
    <submittedName>
        <fullName evidence="2">Uncharacterized protein</fullName>
    </submittedName>
</protein>
<dbReference type="EMBL" id="OX597816">
    <property type="protein sequence ID" value="CAI9719939.1"/>
    <property type="molecule type" value="Genomic_DNA"/>
</dbReference>
<dbReference type="Proteomes" id="UP001162480">
    <property type="component" value="Chromosome 3"/>
</dbReference>
<dbReference type="Pfam" id="PF15189">
    <property type="entry name" value="MEIOC"/>
    <property type="match status" value="1"/>
</dbReference>
<dbReference type="GO" id="GO:0048255">
    <property type="term" value="P:mRNA stabilization"/>
    <property type="evidence" value="ECO:0007669"/>
    <property type="project" value="TreeGrafter"/>
</dbReference>
<dbReference type="InterPro" id="IPR027963">
    <property type="entry name" value="MEIOC"/>
</dbReference>
<dbReference type="PANTHER" id="PTHR33861">
    <property type="entry name" value="PROTEIN CBG18333"/>
    <property type="match status" value="1"/>
</dbReference>
<accession>A0AA36AQQ5</accession>
<feature type="region of interest" description="Disordered" evidence="1">
    <location>
        <begin position="699"/>
        <end position="719"/>
    </location>
</feature>
<dbReference type="GO" id="GO:0007141">
    <property type="term" value="P:male meiosis I"/>
    <property type="evidence" value="ECO:0007669"/>
    <property type="project" value="TreeGrafter"/>
</dbReference>
<dbReference type="GO" id="GO:0005634">
    <property type="term" value="C:nucleus"/>
    <property type="evidence" value="ECO:0007669"/>
    <property type="project" value="TreeGrafter"/>
</dbReference>
<keyword evidence="3" id="KW-1185">Reference proteome</keyword>
<organism evidence="2 3">
    <name type="scientific">Octopus vulgaris</name>
    <name type="common">Common octopus</name>
    <dbReference type="NCBI Taxonomy" id="6645"/>
    <lineage>
        <taxon>Eukaryota</taxon>
        <taxon>Metazoa</taxon>
        <taxon>Spiralia</taxon>
        <taxon>Lophotrochozoa</taxon>
        <taxon>Mollusca</taxon>
        <taxon>Cephalopoda</taxon>
        <taxon>Coleoidea</taxon>
        <taxon>Octopodiformes</taxon>
        <taxon>Octopoda</taxon>
        <taxon>Incirrata</taxon>
        <taxon>Octopodidae</taxon>
        <taxon>Octopus</taxon>
    </lineage>
</organism>
<evidence type="ECO:0000313" key="3">
    <source>
        <dbReference type="Proteomes" id="UP001162480"/>
    </source>
</evidence>
<sequence>MALSVEFETGSKKHDNIQIGLMPPATGTNQLGQQTLSTGFGYLNNGQMNNIHLEGNISLIEKLFERQYNYSSNGQATPNLSESLQMPFSGDEWLENNNYQINTDINEQWSCDRSNDPLANSNQFMLFNQDPWEQEKFIDKFGLSSCSNERCSTALDDLVSKIVDDDHPLLNDNGDCEDTHSQSTSGVFSFDGSPGLSLGSVWSCNNQIRSSTESDYGNVEHNTSPHWDEKFNSSSLFQESKSSDAYLSAKDTFSFEDPLFTDTSVSIASSLTYPCFSTPRSLGNFNNQNNNNLVPDSEIVHNISNSNFSKNKSSQCDNTQIDMPPMSPLIHFQGDFSNIQSPQSPGVDSSVNKTYPISNGHVLPLQDSAVNVNEKTYPFNNKNNLTFHMPSTQINSGHEREPFNCDSKPQNVSFHKRNNSVCQPPPIPVQQQISSIPNQISYGRIPPKFCSHNMSNSSLPNVIDGGFNNVENLHQIPRRNSYPHKNNIAMIAATLNKQHLLQTKLLDHCNGNVTNIGSNISFPKNTGGHENITPCAADFVPMDHHQFNQERFNSPTSLSSTDFYRQRGISPTEENDLGPDNLQQYPDDFYMHDMGIINNHIGQPSFLKYSPPLPTNQMVPTPRNFGHEVYPLENFSYFPPFFGPNDLIYDMPSYLYGFHPLYSGYRHNRRSGPSNELHLRLEECYDQFKAIERERKKTEAELARQNPGKKVSSTNNIAIPALPSNPSRVDKLVVDSFKEQARVKTLIDKMEKLKNTLLHLNIHLTLEKWYEGIRKVQACRSEEIINAANRYKSGMPRHQDDNDILALATSIRELTLLTRKARTTCWCALQIAGNNSIISKNGIIEQPQYFSNDFSSAGDRKMNNIVNKTAVNLQMLQLKNAFSNSIRVPSNSMSGLHKSVSLTTNPVPNAS</sequence>
<dbReference type="GO" id="GO:0005737">
    <property type="term" value="C:cytoplasm"/>
    <property type="evidence" value="ECO:0007669"/>
    <property type="project" value="TreeGrafter"/>
</dbReference>
<name>A0AA36AQQ5_OCTVU</name>